<dbReference type="HOGENOM" id="CLU_2175019_0_0_1"/>
<dbReference type="Gramene" id="OMERI02G31220.1">
    <property type="protein sequence ID" value="OMERI02G31220.1"/>
    <property type="gene ID" value="OMERI02G31220"/>
</dbReference>
<evidence type="ECO:0000313" key="3">
    <source>
        <dbReference type="Proteomes" id="UP000008021"/>
    </source>
</evidence>
<keyword evidence="1" id="KW-1133">Transmembrane helix</keyword>
<proteinExistence type="predicted"/>
<keyword evidence="3" id="KW-1185">Reference proteome</keyword>
<evidence type="ECO:0000256" key="1">
    <source>
        <dbReference type="SAM" id="Phobius"/>
    </source>
</evidence>
<protein>
    <submittedName>
        <fullName evidence="2">Uncharacterized protein</fullName>
    </submittedName>
</protein>
<reference evidence="2" key="1">
    <citation type="submission" date="2015-04" db="UniProtKB">
        <authorList>
            <consortium name="EnsemblPlants"/>
        </authorList>
    </citation>
    <scope>IDENTIFICATION</scope>
</reference>
<dbReference type="EnsemblPlants" id="OMERI02G31220.1">
    <property type="protein sequence ID" value="OMERI02G31220.1"/>
    <property type="gene ID" value="OMERI02G31220"/>
</dbReference>
<reference evidence="2" key="2">
    <citation type="submission" date="2018-05" db="EMBL/GenBank/DDBJ databases">
        <title>OmerRS3 (Oryza meridionalis Reference Sequence Version 3).</title>
        <authorList>
            <person name="Zhang J."/>
            <person name="Kudrna D."/>
            <person name="Lee S."/>
            <person name="Talag J."/>
            <person name="Welchert J."/>
            <person name="Wing R.A."/>
        </authorList>
    </citation>
    <scope>NUCLEOTIDE SEQUENCE [LARGE SCALE GENOMIC DNA]</scope>
    <source>
        <strain evidence="2">cv. OR44</strain>
    </source>
</reference>
<dbReference type="AlphaFoldDB" id="A0A0E0CRJ3"/>
<keyword evidence="1" id="KW-0812">Transmembrane</keyword>
<sequence length="110" mass="11919">MKHIFKIIAMLVAVSAIWIALLETATVPRRYLGGKGIPIKESSNQRRYLLVGGWFIIISASLEPLLARVFSLVGSDIVTGAGRASRGFSFTMPKQQGVGVFLSAAAKRNE</sequence>
<feature type="transmembrane region" description="Helical" evidence="1">
    <location>
        <begin position="48"/>
        <end position="67"/>
    </location>
</feature>
<dbReference type="Proteomes" id="UP000008021">
    <property type="component" value="Chromosome 2"/>
</dbReference>
<accession>A0A0E0CRJ3</accession>
<keyword evidence="1" id="KW-0472">Membrane</keyword>
<organism evidence="2">
    <name type="scientific">Oryza meridionalis</name>
    <dbReference type="NCBI Taxonomy" id="40149"/>
    <lineage>
        <taxon>Eukaryota</taxon>
        <taxon>Viridiplantae</taxon>
        <taxon>Streptophyta</taxon>
        <taxon>Embryophyta</taxon>
        <taxon>Tracheophyta</taxon>
        <taxon>Spermatophyta</taxon>
        <taxon>Magnoliopsida</taxon>
        <taxon>Liliopsida</taxon>
        <taxon>Poales</taxon>
        <taxon>Poaceae</taxon>
        <taxon>BOP clade</taxon>
        <taxon>Oryzoideae</taxon>
        <taxon>Oryzeae</taxon>
        <taxon>Oryzinae</taxon>
        <taxon>Oryza</taxon>
    </lineage>
</organism>
<evidence type="ECO:0000313" key="2">
    <source>
        <dbReference type="EnsemblPlants" id="OMERI02G31220.1"/>
    </source>
</evidence>
<name>A0A0E0CRJ3_9ORYZ</name>